<evidence type="ECO:0008006" key="4">
    <source>
        <dbReference type="Google" id="ProtNLM"/>
    </source>
</evidence>
<sequence length="120" mass="12288">MIHYTVDHHMKKQTALGVLVLAAAPMLLASPAHADGVVTGPLRGILGFATGAADSAPPVSLGGKKPLIDPKRPDAVDDIVQSSFDTFLVVENADVRAIAPAAVKGATSILRNGVEAVAPF</sequence>
<protein>
    <recommendedName>
        <fullName evidence="4">Secreted protein</fullName>
    </recommendedName>
</protein>
<feature type="signal peptide" evidence="1">
    <location>
        <begin position="1"/>
        <end position="34"/>
    </location>
</feature>
<keyword evidence="3" id="KW-1185">Reference proteome</keyword>
<accession>A0ABZ1T2R8</accession>
<dbReference type="RefSeq" id="WP_328959691.1">
    <property type="nucleotide sequence ID" value="NZ_CP108090.1"/>
</dbReference>
<gene>
    <name evidence="2" type="ORF">OG517_00920</name>
</gene>
<proteinExistence type="predicted"/>
<keyword evidence="1" id="KW-0732">Signal</keyword>
<name>A0ABZ1T2R8_STRVG</name>
<dbReference type="Proteomes" id="UP001432039">
    <property type="component" value="Chromosome"/>
</dbReference>
<evidence type="ECO:0000313" key="2">
    <source>
        <dbReference type="EMBL" id="WUQ10129.1"/>
    </source>
</evidence>
<dbReference type="EMBL" id="CP108090">
    <property type="protein sequence ID" value="WUQ10129.1"/>
    <property type="molecule type" value="Genomic_DNA"/>
</dbReference>
<evidence type="ECO:0000256" key="1">
    <source>
        <dbReference type="SAM" id="SignalP"/>
    </source>
</evidence>
<feature type="chain" id="PRO_5046213127" description="Secreted protein" evidence="1">
    <location>
        <begin position="35"/>
        <end position="120"/>
    </location>
</feature>
<reference evidence="2" key="1">
    <citation type="submission" date="2022-10" db="EMBL/GenBank/DDBJ databases">
        <title>The complete genomes of actinobacterial strains from the NBC collection.</title>
        <authorList>
            <person name="Joergensen T.S."/>
            <person name="Alvarez Arevalo M."/>
            <person name="Sterndorff E.B."/>
            <person name="Faurdal D."/>
            <person name="Vuksanovic O."/>
            <person name="Mourched A.-S."/>
            <person name="Charusanti P."/>
            <person name="Shaw S."/>
            <person name="Blin K."/>
            <person name="Weber T."/>
        </authorList>
    </citation>
    <scope>NUCLEOTIDE SEQUENCE</scope>
    <source>
        <strain evidence="2">NBC_00248</strain>
    </source>
</reference>
<evidence type="ECO:0000313" key="3">
    <source>
        <dbReference type="Proteomes" id="UP001432039"/>
    </source>
</evidence>
<organism evidence="2 3">
    <name type="scientific">Streptomyces virginiae</name>
    <name type="common">Streptomyces cinnamonensis</name>
    <dbReference type="NCBI Taxonomy" id="1961"/>
    <lineage>
        <taxon>Bacteria</taxon>
        <taxon>Bacillati</taxon>
        <taxon>Actinomycetota</taxon>
        <taxon>Actinomycetes</taxon>
        <taxon>Kitasatosporales</taxon>
        <taxon>Streptomycetaceae</taxon>
        <taxon>Streptomyces</taxon>
    </lineage>
</organism>